<dbReference type="InterPro" id="IPR023393">
    <property type="entry name" value="START-like_dom_sf"/>
</dbReference>
<name>A0A398CL98_9BACL</name>
<dbReference type="AlphaFoldDB" id="A0A398CL98"/>
<dbReference type="EMBL" id="QXJM01000039">
    <property type="protein sequence ID" value="RIE02992.1"/>
    <property type="molecule type" value="Genomic_DNA"/>
</dbReference>
<reference evidence="1 2" key="1">
    <citation type="submission" date="2018-09" db="EMBL/GenBank/DDBJ databases">
        <title>Cohnella cavernae sp. nov., isolated from a karst cave.</title>
        <authorList>
            <person name="Zhu H."/>
        </authorList>
    </citation>
    <scope>NUCLEOTIDE SEQUENCE [LARGE SCALE GENOMIC DNA]</scope>
    <source>
        <strain evidence="1 2">K2E09-144</strain>
    </source>
</reference>
<proteinExistence type="predicted"/>
<accession>A0A398CL98</accession>
<protein>
    <submittedName>
        <fullName evidence="1">SRPBCC family protein</fullName>
    </submittedName>
</protein>
<keyword evidence="2" id="KW-1185">Reference proteome</keyword>
<sequence>MGRIQWKTFSVTIERGTEEVYEYIMNPENFAEWAISFCRSVKKTDSGWSIETAEGPMSLRFADGNPYGIMDHYVRAGAGNEKPNPARVIPDASGSKVIFTVFQAEDEADREYATTFRNVEEDLLALKSVLEKRTI</sequence>
<organism evidence="1 2">
    <name type="scientific">Cohnella faecalis</name>
    <dbReference type="NCBI Taxonomy" id="2315694"/>
    <lineage>
        <taxon>Bacteria</taxon>
        <taxon>Bacillati</taxon>
        <taxon>Bacillota</taxon>
        <taxon>Bacilli</taxon>
        <taxon>Bacillales</taxon>
        <taxon>Paenibacillaceae</taxon>
        <taxon>Cohnella</taxon>
    </lineage>
</organism>
<evidence type="ECO:0000313" key="2">
    <source>
        <dbReference type="Proteomes" id="UP000266340"/>
    </source>
</evidence>
<dbReference type="Gene3D" id="3.30.530.20">
    <property type="match status" value="1"/>
</dbReference>
<dbReference type="SUPFAM" id="SSF55961">
    <property type="entry name" value="Bet v1-like"/>
    <property type="match status" value="1"/>
</dbReference>
<dbReference type="Proteomes" id="UP000266340">
    <property type="component" value="Unassembled WGS sequence"/>
</dbReference>
<evidence type="ECO:0000313" key="1">
    <source>
        <dbReference type="EMBL" id="RIE02992.1"/>
    </source>
</evidence>
<comment type="caution">
    <text evidence="1">The sequence shown here is derived from an EMBL/GenBank/DDBJ whole genome shotgun (WGS) entry which is preliminary data.</text>
</comment>
<gene>
    <name evidence="1" type="ORF">D3H35_20535</name>
</gene>